<protein>
    <recommendedName>
        <fullName evidence="4">VanZ-like domain-containing protein</fullName>
    </recommendedName>
</protein>
<feature type="transmembrane region" description="Helical" evidence="1">
    <location>
        <begin position="59"/>
        <end position="78"/>
    </location>
</feature>
<feature type="transmembrane region" description="Helical" evidence="1">
    <location>
        <begin position="90"/>
        <end position="110"/>
    </location>
</feature>
<dbReference type="KEGG" id="cot:CORT_0D03810"/>
<sequence>MITIRYSVLIVFILSLIGASYLGFSSINLTHDKLIHFATFFILTTEFFFIFRTRSLKQLSYLTFVVCSLCGGIGSEFLQHMVNMKRVFDPMDILCNLAGSIFGLSLSIVYQSYGEGIKKTQPVEIELI</sequence>
<organism evidence="2 3">
    <name type="scientific">Candida orthopsilosis (strain 90-125)</name>
    <name type="common">Yeast</name>
    <dbReference type="NCBI Taxonomy" id="1136231"/>
    <lineage>
        <taxon>Eukaryota</taxon>
        <taxon>Fungi</taxon>
        <taxon>Dikarya</taxon>
        <taxon>Ascomycota</taxon>
        <taxon>Saccharomycotina</taxon>
        <taxon>Pichiomycetes</taxon>
        <taxon>Debaryomycetaceae</taxon>
        <taxon>Candida/Lodderomyces clade</taxon>
        <taxon>Candida</taxon>
    </lineage>
</organism>
<dbReference type="HOGENOM" id="CLU_144922_0_0_1"/>
<keyword evidence="1" id="KW-0472">Membrane</keyword>
<evidence type="ECO:0000256" key="1">
    <source>
        <dbReference type="SAM" id="Phobius"/>
    </source>
</evidence>
<dbReference type="AlphaFoldDB" id="H8X5C7"/>
<dbReference type="RefSeq" id="XP_003869356.1">
    <property type="nucleotide sequence ID" value="XM_003869307.1"/>
</dbReference>
<dbReference type="Proteomes" id="UP000005018">
    <property type="component" value="Chromosome 4"/>
</dbReference>
<dbReference type="PANTHER" id="PTHR28008">
    <property type="entry name" value="DOMAIN PROTEIN, PUTATIVE (AFU_ORTHOLOGUE AFUA_3G10980)-RELATED"/>
    <property type="match status" value="1"/>
</dbReference>
<accession>H8X5C7</accession>
<evidence type="ECO:0000313" key="3">
    <source>
        <dbReference type="Proteomes" id="UP000005018"/>
    </source>
</evidence>
<keyword evidence="3" id="KW-1185">Reference proteome</keyword>
<keyword evidence="1" id="KW-1133">Transmembrane helix</keyword>
<feature type="transmembrane region" description="Helical" evidence="1">
    <location>
        <begin position="34"/>
        <end position="53"/>
    </location>
</feature>
<dbReference type="GeneID" id="14540256"/>
<gene>
    <name evidence="2" type="ORF">CORT_0D03810</name>
</gene>
<keyword evidence="1" id="KW-0812">Transmembrane</keyword>
<proteinExistence type="predicted"/>
<dbReference type="NCBIfam" id="NF037970">
    <property type="entry name" value="vanZ_1"/>
    <property type="match status" value="1"/>
</dbReference>
<dbReference type="PANTHER" id="PTHR28008:SF1">
    <property type="entry name" value="DOMAIN PROTEIN, PUTATIVE (AFU_ORTHOLOGUE AFUA_3G10980)-RELATED"/>
    <property type="match status" value="1"/>
</dbReference>
<feature type="transmembrane region" description="Helical" evidence="1">
    <location>
        <begin position="6"/>
        <end position="27"/>
    </location>
</feature>
<dbReference type="eggNOG" id="ENOG502S56A">
    <property type="taxonomic scope" value="Eukaryota"/>
</dbReference>
<reference evidence="2 3" key="1">
    <citation type="journal article" date="2012" name="PLoS ONE">
        <title>Sequence and analysis of the genome of the pathogenic yeast Candida orthopsilosis.</title>
        <authorList>
            <person name="Riccombeni A."/>
            <person name="Vidanes G."/>
            <person name="Proux-Wera E."/>
            <person name="Wolfe K.H."/>
            <person name="Butler G."/>
        </authorList>
    </citation>
    <scope>NUCLEOTIDE SEQUENCE [LARGE SCALE GENOMIC DNA]</scope>
    <source>
        <strain evidence="2 3">Co 90-125</strain>
    </source>
</reference>
<name>H8X5C7_CANO9</name>
<dbReference type="EMBL" id="HE681722">
    <property type="protein sequence ID" value="CCG23221.1"/>
    <property type="molecule type" value="Genomic_DNA"/>
</dbReference>
<evidence type="ECO:0008006" key="4">
    <source>
        <dbReference type="Google" id="ProtNLM"/>
    </source>
</evidence>
<evidence type="ECO:0000313" key="2">
    <source>
        <dbReference type="EMBL" id="CCG23221.1"/>
    </source>
</evidence>
<dbReference type="OrthoDB" id="63581at2759"/>